<comment type="subcellular location">
    <subcellularLocation>
        <location evidence="1 7">Cell outer membrane</location>
        <topology evidence="1 7">Multi-pass membrane protein</topology>
    </subcellularLocation>
</comment>
<keyword evidence="6 7" id="KW-0998">Cell outer membrane</keyword>
<dbReference type="InterPro" id="IPR023997">
    <property type="entry name" value="TonB-dep_OMP_SusC/RagA_CS"/>
</dbReference>
<dbReference type="Proteomes" id="UP000597338">
    <property type="component" value="Unassembled WGS sequence"/>
</dbReference>
<dbReference type="InterPro" id="IPR037066">
    <property type="entry name" value="Plug_dom_sf"/>
</dbReference>
<dbReference type="NCBIfam" id="TIGR04057">
    <property type="entry name" value="SusC_RagA_signa"/>
    <property type="match status" value="1"/>
</dbReference>
<evidence type="ECO:0000256" key="1">
    <source>
        <dbReference type="ARBA" id="ARBA00004571"/>
    </source>
</evidence>
<dbReference type="InterPro" id="IPR039426">
    <property type="entry name" value="TonB-dep_rcpt-like"/>
</dbReference>
<comment type="similarity">
    <text evidence="7">Belongs to the TonB-dependent receptor family.</text>
</comment>
<evidence type="ECO:0000256" key="7">
    <source>
        <dbReference type="PROSITE-ProRule" id="PRU01360"/>
    </source>
</evidence>
<dbReference type="Pfam" id="PF13715">
    <property type="entry name" value="CarbopepD_reg_2"/>
    <property type="match status" value="1"/>
</dbReference>
<keyword evidence="3 7" id="KW-1134">Transmembrane beta strand</keyword>
<sequence length="1033" mass="115459">MMNMNKWAYSLHLRCRVAFVFLLVGIALGLPVSAQQGSTITGTVRDVQAEPIAGVTVVQKGTATQVTTDELGRFTISVNNADGTLVFSSVGYESQEVGLRGANMPLDIVLESEVQDLDEVIVVGYGTMKKSDLTGSVTRVALEDKPVPNVNLTQALSGASAGVNIQQSGLAGGDASLSIRGKTSLSANDNPLIVLDGIIFNGSLSDINVNDVEYIDILRDASAAAVYGSRSANGVIIITTKRGKTGAPRINVNANYGFQAMTNNPMKVMNAEQYAIRMVDYFYQQELYNWYRTNPTSEAGKPVRPDVTNRETVAARLRTEEERQNYLAGNEIDWVDQVMRDRASIANYDASFSGASERVNYYASGSVAREEGILKNDQFERYTFNSKVDGKLTDWLSLGLNVNYSYRDYSGVNASLEDARVASPLANYDLDSPDDYVTFLTNEGYMPHPLGQTKATNEDIRNNLFFVANAKVDVPFVEGLTYDFNYSNTFYYRKNNTFWPVSIENGNTNNGRAERRPEETRQWIFNNILSYNRTFGDHDINSTLLYSREKYFGQSYILRVEGFENPLLGFNNLNMGTVVTVVPPGDSDPARAWEEQGVSYMARLNYQYKRRYMITGTVRRDGFSGFGPDSKFVTLPSVSLGWVVSEEPFWKEGSSIYTKLRLSYGQNGNQGIGRYSSFAQMGTEYYVYDSNTSISLFPNRIGNPSLRWEKTSSVNLGVDFGFWNNRLAGSVDGYLAKTSDVLVKRKLPGSAGYADIWSNIGALDNKGLDIELRSENIQTTDLNWKTNVVFSINRNKISKLYGGENDVDVGNEWFVGEPISALYDYEMLGGLWTEDDLYAGRTYTGWYPGQYKYADLNGDNRIDPQNDRKIVGYADPNYRFSIGNTLTWKNFSLYFLLNSIQGGNGYYLRDNYTVVNVNSRSDDVLRMNQSAVRPYWTPDNGVDNATGVYNSAAVTSRIFESRSFVRIQDVSLTYTFGNDLLQRMGRINNLQIFLSGKNVYTWTKWSGWDPEIASANANYPAMRNVSLGLRLGL</sequence>
<name>A0ABQ1L3J0_9SPHI</name>
<dbReference type="RefSeq" id="WP_188747795.1">
    <property type="nucleotide sequence ID" value="NZ_BMIK01000002.1"/>
</dbReference>
<dbReference type="Gene3D" id="2.170.130.10">
    <property type="entry name" value="TonB-dependent receptor, plug domain"/>
    <property type="match status" value="1"/>
</dbReference>
<dbReference type="Gene3D" id="2.40.170.20">
    <property type="entry name" value="TonB-dependent receptor, beta-barrel domain"/>
    <property type="match status" value="1"/>
</dbReference>
<feature type="domain" description="TonB-dependent receptor plug" evidence="8">
    <location>
        <begin position="134"/>
        <end position="235"/>
    </location>
</feature>
<evidence type="ECO:0000313" key="9">
    <source>
        <dbReference type="EMBL" id="GGC18887.1"/>
    </source>
</evidence>
<keyword evidence="2 7" id="KW-0813">Transport</keyword>
<reference evidence="10" key="1">
    <citation type="journal article" date="2019" name="Int. J. Syst. Evol. Microbiol.">
        <title>The Global Catalogue of Microorganisms (GCM) 10K type strain sequencing project: providing services to taxonomists for standard genome sequencing and annotation.</title>
        <authorList>
            <consortium name="The Broad Institute Genomics Platform"/>
            <consortium name="The Broad Institute Genome Sequencing Center for Infectious Disease"/>
            <person name="Wu L."/>
            <person name="Ma J."/>
        </authorList>
    </citation>
    <scope>NUCLEOTIDE SEQUENCE [LARGE SCALE GENOMIC DNA]</scope>
    <source>
        <strain evidence="10">CGMCC 1.15342</strain>
    </source>
</reference>
<dbReference type="NCBIfam" id="TIGR04056">
    <property type="entry name" value="OMP_RagA_SusC"/>
    <property type="match status" value="1"/>
</dbReference>
<organism evidence="9 10">
    <name type="scientific">Parapedobacter defluvii</name>
    <dbReference type="NCBI Taxonomy" id="2045106"/>
    <lineage>
        <taxon>Bacteria</taxon>
        <taxon>Pseudomonadati</taxon>
        <taxon>Bacteroidota</taxon>
        <taxon>Sphingobacteriia</taxon>
        <taxon>Sphingobacteriales</taxon>
        <taxon>Sphingobacteriaceae</taxon>
        <taxon>Parapedobacter</taxon>
    </lineage>
</organism>
<evidence type="ECO:0000256" key="6">
    <source>
        <dbReference type="ARBA" id="ARBA00023237"/>
    </source>
</evidence>
<dbReference type="EMBL" id="BMIK01000002">
    <property type="protein sequence ID" value="GGC18887.1"/>
    <property type="molecule type" value="Genomic_DNA"/>
</dbReference>
<dbReference type="SUPFAM" id="SSF49464">
    <property type="entry name" value="Carboxypeptidase regulatory domain-like"/>
    <property type="match status" value="1"/>
</dbReference>
<keyword evidence="10" id="KW-1185">Reference proteome</keyword>
<dbReference type="Pfam" id="PF07715">
    <property type="entry name" value="Plug"/>
    <property type="match status" value="1"/>
</dbReference>
<evidence type="ECO:0000256" key="3">
    <source>
        <dbReference type="ARBA" id="ARBA00022452"/>
    </source>
</evidence>
<comment type="caution">
    <text evidence="9">The sequence shown here is derived from an EMBL/GenBank/DDBJ whole genome shotgun (WGS) entry which is preliminary data.</text>
</comment>
<dbReference type="InterPro" id="IPR012910">
    <property type="entry name" value="Plug_dom"/>
</dbReference>
<dbReference type="Gene3D" id="2.60.40.1120">
    <property type="entry name" value="Carboxypeptidase-like, regulatory domain"/>
    <property type="match status" value="1"/>
</dbReference>
<dbReference type="PROSITE" id="PS52016">
    <property type="entry name" value="TONB_DEPENDENT_REC_3"/>
    <property type="match status" value="1"/>
</dbReference>
<gene>
    <name evidence="9" type="ORF">GCM10011386_08440</name>
</gene>
<evidence type="ECO:0000256" key="4">
    <source>
        <dbReference type="ARBA" id="ARBA00022692"/>
    </source>
</evidence>
<proteinExistence type="inferred from homology"/>
<evidence type="ECO:0000313" key="10">
    <source>
        <dbReference type="Proteomes" id="UP000597338"/>
    </source>
</evidence>
<dbReference type="SUPFAM" id="SSF56935">
    <property type="entry name" value="Porins"/>
    <property type="match status" value="1"/>
</dbReference>
<dbReference type="InterPro" id="IPR023996">
    <property type="entry name" value="TonB-dep_OMP_SusC/RagA"/>
</dbReference>
<dbReference type="InterPro" id="IPR036942">
    <property type="entry name" value="Beta-barrel_TonB_sf"/>
</dbReference>
<protein>
    <submittedName>
        <fullName evidence="9">SusC/RagA family TonB-linked outer membrane protein</fullName>
    </submittedName>
</protein>
<keyword evidence="4 7" id="KW-0812">Transmembrane</keyword>
<evidence type="ECO:0000256" key="2">
    <source>
        <dbReference type="ARBA" id="ARBA00022448"/>
    </source>
</evidence>
<evidence type="ECO:0000259" key="8">
    <source>
        <dbReference type="Pfam" id="PF07715"/>
    </source>
</evidence>
<accession>A0ABQ1L3J0</accession>
<evidence type="ECO:0000256" key="5">
    <source>
        <dbReference type="ARBA" id="ARBA00023136"/>
    </source>
</evidence>
<keyword evidence="5 7" id="KW-0472">Membrane</keyword>
<dbReference type="InterPro" id="IPR008969">
    <property type="entry name" value="CarboxyPept-like_regulatory"/>
</dbReference>